<dbReference type="RefSeq" id="WP_139754915.1">
    <property type="nucleotide sequence ID" value="NZ_CP039852.1"/>
</dbReference>
<feature type="binding site" evidence="2">
    <location>
        <position position="84"/>
    </location>
    <ligand>
        <name>7-chloro-L-tryptophan</name>
        <dbReference type="ChEBI" id="CHEBI:58713"/>
    </ligand>
</feature>
<evidence type="ECO:0000313" key="4">
    <source>
        <dbReference type="Proteomes" id="UP000304912"/>
    </source>
</evidence>
<accession>A0A5B7Y943</accession>
<dbReference type="Gene3D" id="3.50.50.60">
    <property type="entry name" value="FAD/NAD(P)-binding domain"/>
    <property type="match status" value="1"/>
</dbReference>
<feature type="binding site" evidence="2">
    <location>
        <position position="190"/>
    </location>
    <ligand>
        <name>FAD</name>
        <dbReference type="ChEBI" id="CHEBI:57692"/>
    </ligand>
</feature>
<dbReference type="InterPro" id="IPR036188">
    <property type="entry name" value="FAD/NAD-bd_sf"/>
</dbReference>
<dbReference type="GO" id="GO:0004497">
    <property type="term" value="F:monooxygenase activity"/>
    <property type="evidence" value="ECO:0007669"/>
    <property type="project" value="InterPro"/>
</dbReference>
<organism evidence="3 4">
    <name type="scientific">Salinimonas iocasae</name>
    <dbReference type="NCBI Taxonomy" id="2572577"/>
    <lineage>
        <taxon>Bacteria</taxon>
        <taxon>Pseudomonadati</taxon>
        <taxon>Pseudomonadota</taxon>
        <taxon>Gammaproteobacteria</taxon>
        <taxon>Alteromonadales</taxon>
        <taxon>Alteromonadaceae</taxon>
        <taxon>Alteromonas/Salinimonas group</taxon>
        <taxon>Salinimonas</taxon>
    </lineage>
</organism>
<dbReference type="Pfam" id="PF04820">
    <property type="entry name" value="Trp_halogenase"/>
    <property type="match status" value="1"/>
</dbReference>
<keyword evidence="4" id="KW-1185">Reference proteome</keyword>
<dbReference type="AlphaFoldDB" id="A0A5B7Y943"/>
<dbReference type="OrthoDB" id="7178350at2"/>
<proteinExistence type="predicted"/>
<sequence length="516" mass="57510">MHQSDSVNSIIVLGGGTAGWLTAAVIAAEHDIAKRQDLTVTVVESPQVKTLGVGEGTWPTMRDTLRRVGISETEFLVRCDASFKQGTCFKQWTGTNGDDTYYHPFDLPTGFFECDLAHWWAAEQPETAFADMLCAQPALCSASKAPKQPQTPAYAAVANYGYHLDASKFADMLREHCVDILGVKHISAHVQDIQRDKDNYLTALRTDAGEIHGDLFIDCSGFAARLIGQHYGSAFKSVSHVLKNDTAMAVQAPYADAGCDIASATVSTAHRNGWIWDIALPHRKGVGCVYSSDFCSDDEAKDTLLSYLKNDTVTSPVSADAIRKISFTPGYRETPWIKNCVAVGTSAGFFEPLEASALVMTELAALHIARQLPQSRQDMAPVSRQFNRSFATKWQRIIDFLKLHYVLSARTDSEYWRAMGSLDSASDQLQDWLHLWHRRPINQHDFLYQDEVFPQASYLYILNGMGFAQSAPHRNNDDTNRFIQQNEKRKQQLLAGLPSNRDYLNALNQYRHKSAG</sequence>
<dbReference type="InterPro" id="IPR006905">
    <property type="entry name" value="Flavin_halogenase"/>
</dbReference>
<dbReference type="InterPro" id="IPR050816">
    <property type="entry name" value="Flavin-dep_Halogenase_NPB"/>
</dbReference>
<name>A0A5B7Y943_9ALTE</name>
<dbReference type="Proteomes" id="UP000304912">
    <property type="component" value="Chromosome"/>
</dbReference>
<feature type="active site" evidence="1">
    <location>
        <position position="84"/>
    </location>
</feature>
<feature type="binding site" evidence="2">
    <location>
        <begin position="15"/>
        <end position="18"/>
    </location>
    <ligand>
        <name>FAD</name>
        <dbReference type="ChEBI" id="CHEBI:57692"/>
    </ligand>
</feature>
<keyword evidence="2" id="KW-0274">FAD</keyword>
<reference evidence="3 4" key="1">
    <citation type="submission" date="2019-04" db="EMBL/GenBank/DDBJ databases">
        <title>Salinimonas iocasae sp. nov., a halophilic bacterium isolated from the outer tube casing of tubeworms in Okinawa Trough.</title>
        <authorList>
            <person name="Zhang H."/>
            <person name="Wang H."/>
            <person name="Li C."/>
        </authorList>
    </citation>
    <scope>NUCLEOTIDE SEQUENCE [LARGE SCALE GENOMIC DNA]</scope>
    <source>
        <strain evidence="3 4">KX18D6</strain>
    </source>
</reference>
<protein>
    <submittedName>
        <fullName evidence="3">Tryptophan 7-halogenase</fullName>
    </submittedName>
</protein>
<keyword evidence="2" id="KW-0547">Nucleotide-binding</keyword>
<dbReference type="PANTHER" id="PTHR43747:SF4">
    <property type="entry name" value="FLAVIN-DEPENDENT TRYPTOPHAN HALOGENASE"/>
    <property type="match status" value="1"/>
</dbReference>
<dbReference type="PIRSF" id="PIRSF011396">
    <property type="entry name" value="Trp_halogenase"/>
    <property type="match status" value="1"/>
</dbReference>
<evidence type="ECO:0000313" key="3">
    <source>
        <dbReference type="EMBL" id="QCZ92152.1"/>
    </source>
</evidence>
<dbReference type="PANTHER" id="PTHR43747">
    <property type="entry name" value="FAD-BINDING PROTEIN"/>
    <property type="match status" value="1"/>
</dbReference>
<keyword evidence="2" id="KW-0285">Flavoprotein</keyword>
<dbReference type="GO" id="GO:0000166">
    <property type="term" value="F:nucleotide binding"/>
    <property type="evidence" value="ECO:0007669"/>
    <property type="project" value="UniProtKB-KW"/>
</dbReference>
<dbReference type="SUPFAM" id="SSF51905">
    <property type="entry name" value="FAD/NAD(P)-binding domain"/>
    <property type="match status" value="1"/>
</dbReference>
<dbReference type="EMBL" id="CP039852">
    <property type="protein sequence ID" value="QCZ92152.1"/>
    <property type="molecule type" value="Genomic_DNA"/>
</dbReference>
<evidence type="ECO:0000256" key="1">
    <source>
        <dbReference type="PIRSR" id="PIRSR011396-1"/>
    </source>
</evidence>
<dbReference type="KEGG" id="salk:FBQ74_01080"/>
<gene>
    <name evidence="3" type="ORF">FBQ74_01080</name>
</gene>
<dbReference type="InterPro" id="IPR033856">
    <property type="entry name" value="Trp_halogen"/>
</dbReference>
<feature type="binding site" evidence="2">
    <location>
        <position position="354"/>
    </location>
    <ligand>
        <name>L-tryptophan</name>
        <dbReference type="ChEBI" id="CHEBI:57912"/>
    </ligand>
</feature>
<evidence type="ECO:0000256" key="2">
    <source>
        <dbReference type="PIRSR" id="PIRSR011396-2"/>
    </source>
</evidence>